<gene>
    <name evidence="1" type="ORF">NG743_09320</name>
</gene>
<dbReference type="RefSeq" id="WP_193963696.1">
    <property type="nucleotide sequence ID" value="NZ_CP099464.1"/>
</dbReference>
<evidence type="ECO:0000313" key="1">
    <source>
        <dbReference type="EMBL" id="UUO17166.1"/>
    </source>
</evidence>
<dbReference type="EMBL" id="CP099464">
    <property type="protein sequence ID" value="UUO17166.1"/>
    <property type="molecule type" value="Genomic_DNA"/>
</dbReference>
<sequence length="99" mass="11155">MDLEKDNQEQSMIEIIQSSELNSIYFNAFGIGVSRNDILILLKRNGKPEAVLNASHITAKSLVNSLAQALKEFEDDTNQKIPTSDEIEKLMEEEDENNS</sequence>
<proteinExistence type="predicted"/>
<reference evidence="1" key="1">
    <citation type="submission" date="2022-06" db="EMBL/GenBank/DDBJ databases">
        <title>Nostosin G and Spiroidesin B from the Cyanobacterium Dolichospermum sp. NIES-1697.</title>
        <authorList>
            <person name="Phan C.-S."/>
            <person name="Mehjabin J.J."/>
            <person name="Anas A.R.J."/>
            <person name="Hayasaka M."/>
            <person name="Onoki R."/>
            <person name="Wang J."/>
            <person name="Umezawa T."/>
            <person name="Washio K."/>
            <person name="Morikawa M."/>
            <person name="Okino T."/>
        </authorList>
    </citation>
    <scope>NUCLEOTIDE SEQUENCE</scope>
    <source>
        <strain evidence="1">NIES-1697</strain>
    </source>
</reference>
<evidence type="ECO:0008006" key="3">
    <source>
        <dbReference type="Google" id="ProtNLM"/>
    </source>
</evidence>
<accession>A0ABY5M262</accession>
<name>A0ABY5M262_9CYAN</name>
<protein>
    <recommendedName>
        <fullName evidence="3">DUF3467 domain-containing protein</fullName>
    </recommendedName>
</protein>
<keyword evidence="2" id="KW-1185">Reference proteome</keyword>
<organism evidence="1 2">
    <name type="scientific">Dolichospermum heterosporum TAC447</name>
    <dbReference type="NCBI Taxonomy" id="747523"/>
    <lineage>
        <taxon>Bacteria</taxon>
        <taxon>Bacillati</taxon>
        <taxon>Cyanobacteriota</taxon>
        <taxon>Cyanophyceae</taxon>
        <taxon>Nostocales</taxon>
        <taxon>Aphanizomenonaceae</taxon>
        <taxon>Dolichospermum</taxon>
        <taxon>Dolichospermum heterosporum</taxon>
    </lineage>
</organism>
<evidence type="ECO:0000313" key="2">
    <source>
        <dbReference type="Proteomes" id="UP001057561"/>
    </source>
</evidence>
<dbReference type="Proteomes" id="UP001057561">
    <property type="component" value="Chromosome"/>
</dbReference>